<name>A0A5C8ZER9_9ACTN</name>
<keyword evidence="6" id="KW-1185">Reference proteome</keyword>
<dbReference type="PANTHER" id="PTHR43537">
    <property type="entry name" value="TRANSCRIPTIONAL REGULATOR, GNTR FAMILY"/>
    <property type="match status" value="1"/>
</dbReference>
<comment type="caution">
    <text evidence="5">The sequence shown here is derived from an EMBL/GenBank/DDBJ whole genome shotgun (WGS) entry which is preliminary data.</text>
</comment>
<dbReference type="Pfam" id="PF00392">
    <property type="entry name" value="GntR"/>
    <property type="match status" value="1"/>
</dbReference>
<reference evidence="5 6" key="1">
    <citation type="submission" date="2019-07" db="EMBL/GenBank/DDBJ databases">
        <title>Quadrisphaera sp. strain DD2A genome sequencing and assembly.</title>
        <authorList>
            <person name="Kim I."/>
        </authorList>
    </citation>
    <scope>NUCLEOTIDE SEQUENCE [LARGE SCALE GENOMIC DNA]</scope>
    <source>
        <strain evidence="5 6">DD2A</strain>
    </source>
</reference>
<dbReference type="Gene3D" id="1.10.10.10">
    <property type="entry name" value="Winged helix-like DNA-binding domain superfamily/Winged helix DNA-binding domain"/>
    <property type="match status" value="1"/>
</dbReference>
<keyword evidence="1" id="KW-0805">Transcription regulation</keyword>
<feature type="domain" description="HTH gntR-type" evidence="4">
    <location>
        <begin position="4"/>
        <end position="72"/>
    </location>
</feature>
<dbReference type="InterPro" id="IPR036388">
    <property type="entry name" value="WH-like_DNA-bd_sf"/>
</dbReference>
<dbReference type="PROSITE" id="PS50949">
    <property type="entry name" value="HTH_GNTR"/>
    <property type="match status" value="1"/>
</dbReference>
<protein>
    <submittedName>
        <fullName evidence="5">FadR family transcriptional regulator</fullName>
    </submittedName>
</protein>
<dbReference type="Pfam" id="PF07729">
    <property type="entry name" value="FCD"/>
    <property type="match status" value="1"/>
</dbReference>
<dbReference type="EMBL" id="VKAC01000007">
    <property type="protein sequence ID" value="TXR55661.1"/>
    <property type="molecule type" value="Genomic_DNA"/>
</dbReference>
<dbReference type="CDD" id="cd07377">
    <property type="entry name" value="WHTH_GntR"/>
    <property type="match status" value="1"/>
</dbReference>
<dbReference type="SMART" id="SM00345">
    <property type="entry name" value="HTH_GNTR"/>
    <property type="match status" value="1"/>
</dbReference>
<dbReference type="InterPro" id="IPR011711">
    <property type="entry name" value="GntR_C"/>
</dbReference>
<keyword evidence="2" id="KW-0238">DNA-binding</keyword>
<dbReference type="GO" id="GO:0003700">
    <property type="term" value="F:DNA-binding transcription factor activity"/>
    <property type="evidence" value="ECO:0007669"/>
    <property type="project" value="InterPro"/>
</dbReference>
<organism evidence="5 6">
    <name type="scientific">Quadrisphaera setariae</name>
    <dbReference type="NCBI Taxonomy" id="2593304"/>
    <lineage>
        <taxon>Bacteria</taxon>
        <taxon>Bacillati</taxon>
        <taxon>Actinomycetota</taxon>
        <taxon>Actinomycetes</taxon>
        <taxon>Kineosporiales</taxon>
        <taxon>Kineosporiaceae</taxon>
        <taxon>Quadrisphaera</taxon>
    </lineage>
</organism>
<evidence type="ECO:0000313" key="5">
    <source>
        <dbReference type="EMBL" id="TXR55661.1"/>
    </source>
</evidence>
<dbReference type="OrthoDB" id="4535513at2"/>
<accession>A0A5C8ZER9</accession>
<dbReference type="GO" id="GO:0003677">
    <property type="term" value="F:DNA binding"/>
    <property type="evidence" value="ECO:0007669"/>
    <property type="project" value="UniProtKB-KW"/>
</dbReference>
<evidence type="ECO:0000313" key="6">
    <source>
        <dbReference type="Proteomes" id="UP000321234"/>
    </source>
</evidence>
<dbReference type="SUPFAM" id="SSF46785">
    <property type="entry name" value="Winged helix' DNA-binding domain"/>
    <property type="match status" value="1"/>
</dbReference>
<dbReference type="AlphaFoldDB" id="A0A5C8ZER9"/>
<dbReference type="InterPro" id="IPR008920">
    <property type="entry name" value="TF_FadR/GntR_C"/>
</dbReference>
<dbReference type="Proteomes" id="UP000321234">
    <property type="component" value="Unassembled WGS sequence"/>
</dbReference>
<evidence type="ECO:0000256" key="2">
    <source>
        <dbReference type="ARBA" id="ARBA00023125"/>
    </source>
</evidence>
<sequence>MARESLVDVVVAALLERIADGRTPPGELLPPEAELAEENEVSRLTLREALKVLQTQGVVEVERGRGTRVLPAAQWTSIRAVAHVHDRSGGADAPLHLLQLRRMVETGAAELAAAHRTEADLADLARHLDAMRAAHERGDVAAFVAADIAFHDVVLHASGNPFVAVLLGPLSAVLRARRHETSRHEPVQAHAIAEHAGVLDALRSGDPAASRAAMESHMDQTLRDLQHYVLS</sequence>
<evidence type="ECO:0000259" key="4">
    <source>
        <dbReference type="PROSITE" id="PS50949"/>
    </source>
</evidence>
<dbReference type="PANTHER" id="PTHR43537:SF44">
    <property type="entry name" value="GNTR FAMILY REGULATORY PROTEIN"/>
    <property type="match status" value="1"/>
</dbReference>
<proteinExistence type="predicted"/>
<dbReference type="SMART" id="SM00895">
    <property type="entry name" value="FCD"/>
    <property type="match status" value="1"/>
</dbReference>
<evidence type="ECO:0000256" key="3">
    <source>
        <dbReference type="ARBA" id="ARBA00023163"/>
    </source>
</evidence>
<dbReference type="Gene3D" id="1.20.120.530">
    <property type="entry name" value="GntR ligand-binding domain-like"/>
    <property type="match status" value="1"/>
</dbReference>
<dbReference type="RefSeq" id="WP_147926717.1">
    <property type="nucleotide sequence ID" value="NZ_VKAC01000007.1"/>
</dbReference>
<dbReference type="InterPro" id="IPR036390">
    <property type="entry name" value="WH_DNA-bd_sf"/>
</dbReference>
<gene>
    <name evidence="5" type="ORF">FMM08_12515</name>
</gene>
<dbReference type="SUPFAM" id="SSF48008">
    <property type="entry name" value="GntR ligand-binding domain-like"/>
    <property type="match status" value="1"/>
</dbReference>
<dbReference type="InterPro" id="IPR000524">
    <property type="entry name" value="Tscrpt_reg_HTH_GntR"/>
</dbReference>
<dbReference type="PRINTS" id="PR00035">
    <property type="entry name" value="HTHGNTR"/>
</dbReference>
<evidence type="ECO:0000256" key="1">
    <source>
        <dbReference type="ARBA" id="ARBA00023015"/>
    </source>
</evidence>
<keyword evidence="3" id="KW-0804">Transcription</keyword>